<reference evidence="2 3" key="1">
    <citation type="journal article" date="2014" name="PLoS Genet.">
        <title>Phylogenetically driven sequencing of extremely halophilic archaea reveals strategies for static and dynamic osmo-response.</title>
        <authorList>
            <person name="Becker E.A."/>
            <person name="Seitzer P.M."/>
            <person name="Tritt A."/>
            <person name="Larsen D."/>
            <person name="Krusor M."/>
            <person name="Yao A.I."/>
            <person name="Wu D."/>
            <person name="Madern D."/>
            <person name="Eisen J.A."/>
            <person name="Darling A.E."/>
            <person name="Facciotti M.T."/>
        </authorList>
    </citation>
    <scope>NUCLEOTIDE SEQUENCE [LARGE SCALE GENOMIC DNA]</scope>
    <source>
        <strain evidence="2 3">JCM 10990</strain>
    </source>
</reference>
<gene>
    <name evidence="2" type="ORF">C482_15933</name>
</gene>
<dbReference type="RefSeq" id="WP_006168674.1">
    <property type="nucleotide sequence ID" value="NZ_AOIN01000084.1"/>
</dbReference>
<feature type="region of interest" description="Disordered" evidence="1">
    <location>
        <begin position="1"/>
        <end position="24"/>
    </location>
</feature>
<evidence type="ECO:0000313" key="3">
    <source>
        <dbReference type="Proteomes" id="UP000011693"/>
    </source>
</evidence>
<proteinExistence type="predicted"/>
<accession>M0ADC3</accession>
<sequence>MADDSPARSSALANEEVAVARTPTSTHKVTDALVRTGPIETNVNDLRVMVVEASAPSEST</sequence>
<protein>
    <submittedName>
        <fullName evidence="2">Uncharacterized protein</fullName>
    </submittedName>
</protein>
<keyword evidence="3" id="KW-1185">Reference proteome</keyword>
<dbReference type="PATRIC" id="fig|1227492.4.peg.3167"/>
<dbReference type="AlphaFoldDB" id="M0ADC3"/>
<name>M0ADC3_9EURY</name>
<evidence type="ECO:0000256" key="1">
    <source>
        <dbReference type="SAM" id="MobiDB-lite"/>
    </source>
</evidence>
<comment type="caution">
    <text evidence="2">The sequence shown here is derived from an EMBL/GenBank/DDBJ whole genome shotgun (WGS) entry which is preliminary data.</text>
</comment>
<dbReference type="EMBL" id="AOIN01000084">
    <property type="protein sequence ID" value="ELY96504.1"/>
    <property type="molecule type" value="Genomic_DNA"/>
</dbReference>
<evidence type="ECO:0000313" key="2">
    <source>
        <dbReference type="EMBL" id="ELY96504.1"/>
    </source>
</evidence>
<dbReference type="Proteomes" id="UP000011693">
    <property type="component" value="Unassembled WGS sequence"/>
</dbReference>
<organism evidence="2 3">
    <name type="scientific">Natrialba chahannaoensis JCM 10990</name>
    <dbReference type="NCBI Taxonomy" id="1227492"/>
    <lineage>
        <taxon>Archaea</taxon>
        <taxon>Methanobacteriati</taxon>
        <taxon>Methanobacteriota</taxon>
        <taxon>Stenosarchaea group</taxon>
        <taxon>Halobacteria</taxon>
        <taxon>Halobacteriales</taxon>
        <taxon>Natrialbaceae</taxon>
        <taxon>Natrialba</taxon>
    </lineage>
</organism>